<evidence type="ECO:0000313" key="2">
    <source>
        <dbReference type="EMBL" id="KAH7047553.1"/>
    </source>
</evidence>
<feature type="compositionally biased region" description="Basic residues" evidence="1">
    <location>
        <begin position="1"/>
        <end position="12"/>
    </location>
</feature>
<protein>
    <submittedName>
        <fullName evidence="2">Uncharacterized protein</fullName>
    </submittedName>
</protein>
<name>A0ABQ8G817_9PEZI</name>
<dbReference type="Proteomes" id="UP000774617">
    <property type="component" value="Unassembled WGS sequence"/>
</dbReference>
<reference evidence="2 3" key="1">
    <citation type="journal article" date="2021" name="Nat. Commun.">
        <title>Genetic determinants of endophytism in the Arabidopsis root mycobiome.</title>
        <authorList>
            <person name="Mesny F."/>
            <person name="Miyauchi S."/>
            <person name="Thiergart T."/>
            <person name="Pickel B."/>
            <person name="Atanasova L."/>
            <person name="Karlsson M."/>
            <person name="Huettel B."/>
            <person name="Barry K.W."/>
            <person name="Haridas S."/>
            <person name="Chen C."/>
            <person name="Bauer D."/>
            <person name="Andreopoulos W."/>
            <person name="Pangilinan J."/>
            <person name="LaButti K."/>
            <person name="Riley R."/>
            <person name="Lipzen A."/>
            <person name="Clum A."/>
            <person name="Drula E."/>
            <person name="Henrissat B."/>
            <person name="Kohler A."/>
            <person name="Grigoriev I.V."/>
            <person name="Martin F.M."/>
            <person name="Hacquard S."/>
        </authorList>
    </citation>
    <scope>NUCLEOTIDE SEQUENCE [LARGE SCALE GENOMIC DNA]</scope>
    <source>
        <strain evidence="2 3">MPI-SDFR-AT-0080</strain>
    </source>
</reference>
<accession>A0ABQ8G817</accession>
<proteinExistence type="predicted"/>
<dbReference type="EMBL" id="JAGTJR010000016">
    <property type="protein sequence ID" value="KAH7047553.1"/>
    <property type="molecule type" value="Genomic_DNA"/>
</dbReference>
<comment type="caution">
    <text evidence="2">The sequence shown here is derived from an EMBL/GenBank/DDBJ whole genome shotgun (WGS) entry which is preliminary data.</text>
</comment>
<organism evidence="2 3">
    <name type="scientific">Macrophomina phaseolina</name>
    <dbReference type="NCBI Taxonomy" id="35725"/>
    <lineage>
        <taxon>Eukaryota</taxon>
        <taxon>Fungi</taxon>
        <taxon>Dikarya</taxon>
        <taxon>Ascomycota</taxon>
        <taxon>Pezizomycotina</taxon>
        <taxon>Dothideomycetes</taxon>
        <taxon>Dothideomycetes incertae sedis</taxon>
        <taxon>Botryosphaeriales</taxon>
        <taxon>Botryosphaeriaceae</taxon>
        <taxon>Macrophomina</taxon>
    </lineage>
</organism>
<evidence type="ECO:0000313" key="3">
    <source>
        <dbReference type="Proteomes" id="UP000774617"/>
    </source>
</evidence>
<sequence>MPFPRDRRRPPRPRPAAPARKVHPCPRRCASPQSIEIPPPRASIPKLPAGLCKSPRAQRPAELGRSRSRSVAWSSWMTVSRDMCDPSAMPNPAVLPAHACQAILHPGPLPAIPPLGMDPQRQPMAAPLPGNISPKGAPHESTCQLHAREGTMAVTSLLAWSQDSRPLDSRS</sequence>
<evidence type="ECO:0000256" key="1">
    <source>
        <dbReference type="SAM" id="MobiDB-lite"/>
    </source>
</evidence>
<keyword evidence="3" id="KW-1185">Reference proteome</keyword>
<feature type="region of interest" description="Disordered" evidence="1">
    <location>
        <begin position="1"/>
        <end position="72"/>
    </location>
</feature>
<gene>
    <name evidence="2" type="ORF">B0J12DRAFT_127888</name>
</gene>
<feature type="region of interest" description="Disordered" evidence="1">
    <location>
        <begin position="119"/>
        <end position="143"/>
    </location>
</feature>